<sequence>MKKTLLLIAFFTTIVSNAQNLITQNFDDITTLEPSGWIFSNLANNVGATTWFQGTETVFVANSGATTSYIGANFNSITGSGRISTWLFTPILTGLQNGDIISFYTRTTINPATFPDRLELRISTDATEVMPNAPNNVGSFTTLALSVNSALNTTDYPAEWTQYSYTITGLTGPTDSRIALRYHVQQGGPSGVNSNYIGIDDFSVDRPALGIRDFFANNFSLQPNPVKDIFSVTSKNNATIENVSVIDINGRIVKEIKVSTIDAVQINIADLNAGVYFVKVKTGLGVGTSKIIKN</sequence>
<evidence type="ECO:0000313" key="5">
    <source>
        <dbReference type="Proteomes" id="UP001589576"/>
    </source>
</evidence>
<keyword evidence="5" id="KW-1185">Reference proteome</keyword>
<evidence type="ECO:0000259" key="3">
    <source>
        <dbReference type="Pfam" id="PF18962"/>
    </source>
</evidence>
<dbReference type="EMBL" id="JBHMFB010000016">
    <property type="protein sequence ID" value="MFB9089218.1"/>
    <property type="molecule type" value="Genomic_DNA"/>
</dbReference>
<evidence type="ECO:0000256" key="2">
    <source>
        <dbReference type="SAM" id="SignalP"/>
    </source>
</evidence>
<accession>A0ABV5GDQ4</accession>
<dbReference type="Pfam" id="PF18962">
    <property type="entry name" value="Por_Secre_tail"/>
    <property type="match status" value="1"/>
</dbReference>
<dbReference type="NCBIfam" id="TIGR04183">
    <property type="entry name" value="Por_Secre_tail"/>
    <property type="match status" value="1"/>
</dbReference>
<dbReference type="Proteomes" id="UP001589576">
    <property type="component" value="Unassembled WGS sequence"/>
</dbReference>
<dbReference type="Gene3D" id="2.60.120.200">
    <property type="match status" value="1"/>
</dbReference>
<gene>
    <name evidence="4" type="ORF">ACFFUU_06375</name>
</gene>
<feature type="chain" id="PRO_5046240293" evidence="2">
    <location>
        <begin position="19"/>
        <end position="294"/>
    </location>
</feature>
<proteinExistence type="predicted"/>
<dbReference type="InterPro" id="IPR026444">
    <property type="entry name" value="Secre_tail"/>
</dbReference>
<organism evidence="4 5">
    <name type="scientific">Flavobacterium paronense</name>
    <dbReference type="NCBI Taxonomy" id="1392775"/>
    <lineage>
        <taxon>Bacteria</taxon>
        <taxon>Pseudomonadati</taxon>
        <taxon>Bacteroidota</taxon>
        <taxon>Flavobacteriia</taxon>
        <taxon>Flavobacteriales</taxon>
        <taxon>Flavobacteriaceae</taxon>
        <taxon>Flavobacterium</taxon>
    </lineage>
</organism>
<evidence type="ECO:0000313" key="4">
    <source>
        <dbReference type="EMBL" id="MFB9089218.1"/>
    </source>
</evidence>
<comment type="caution">
    <text evidence="4">The sequence shown here is derived from an EMBL/GenBank/DDBJ whole genome shotgun (WGS) entry which is preliminary data.</text>
</comment>
<name>A0ABV5GDQ4_9FLAO</name>
<keyword evidence="1 2" id="KW-0732">Signal</keyword>
<reference evidence="4 5" key="1">
    <citation type="submission" date="2024-09" db="EMBL/GenBank/DDBJ databases">
        <authorList>
            <person name="Sun Q."/>
            <person name="Mori K."/>
        </authorList>
    </citation>
    <scope>NUCLEOTIDE SEQUENCE [LARGE SCALE GENOMIC DNA]</scope>
    <source>
        <strain evidence="4 5">CECT 8460</strain>
    </source>
</reference>
<feature type="domain" description="Secretion system C-terminal sorting" evidence="3">
    <location>
        <begin position="223"/>
        <end position="292"/>
    </location>
</feature>
<protein>
    <submittedName>
        <fullName evidence="4">T9SS-dependent choice-of-anchor J family protein</fullName>
    </submittedName>
</protein>
<dbReference type="NCBIfam" id="NF038128">
    <property type="entry name" value="choice_anch_J"/>
    <property type="match status" value="1"/>
</dbReference>
<feature type="signal peptide" evidence="2">
    <location>
        <begin position="1"/>
        <end position="18"/>
    </location>
</feature>
<dbReference type="RefSeq" id="WP_290286188.1">
    <property type="nucleotide sequence ID" value="NZ_JAUFQN010000019.1"/>
</dbReference>
<evidence type="ECO:0000256" key="1">
    <source>
        <dbReference type="ARBA" id="ARBA00022729"/>
    </source>
</evidence>